<keyword evidence="3" id="KW-1185">Reference proteome</keyword>
<sequence length="153" mass="16843">MVNHDTEKENRQNVNETSGSKEFLMGAIIGGLVGAATALFLAPKSGKEMRTELNTQAESLKGKTSQLYDVAKTKSTELAEVAKVKSSSIGQAVSKQSNDMMSKVKLIKPETESEADVVYEDDFSPVLSDDKELQRKLEETKRAFDETESQLNH</sequence>
<feature type="transmembrane region" description="Helical" evidence="1">
    <location>
        <begin position="23"/>
        <end position="42"/>
    </location>
</feature>
<dbReference type="InterPro" id="IPR052928">
    <property type="entry name" value="Desiccation-related_membrane"/>
</dbReference>
<gene>
    <name evidence="2" type="ORF">ACFFHF_01660</name>
</gene>
<dbReference type="Proteomes" id="UP001589738">
    <property type="component" value="Unassembled WGS sequence"/>
</dbReference>
<keyword evidence="1" id="KW-0472">Membrane</keyword>
<dbReference type="RefSeq" id="WP_377057481.1">
    <property type="nucleotide sequence ID" value="NZ_JBHLUU010000009.1"/>
</dbReference>
<organism evidence="2 3">
    <name type="scientific">Robertmurraya beringensis</name>
    <dbReference type="NCBI Taxonomy" id="641660"/>
    <lineage>
        <taxon>Bacteria</taxon>
        <taxon>Bacillati</taxon>
        <taxon>Bacillota</taxon>
        <taxon>Bacilli</taxon>
        <taxon>Bacillales</taxon>
        <taxon>Bacillaceae</taxon>
        <taxon>Robertmurraya</taxon>
    </lineage>
</organism>
<keyword evidence="1" id="KW-0812">Transmembrane</keyword>
<dbReference type="InterPro" id="IPR024623">
    <property type="entry name" value="YtxH"/>
</dbReference>
<dbReference type="EMBL" id="JBHLUU010000009">
    <property type="protein sequence ID" value="MFC0474022.1"/>
    <property type="molecule type" value="Genomic_DNA"/>
</dbReference>
<dbReference type="PANTHER" id="PTHR35792">
    <property type="entry name" value="GENERAL STRESS PROTEIN"/>
    <property type="match status" value="1"/>
</dbReference>
<accession>A0ABV6KL37</accession>
<reference evidence="2 3" key="1">
    <citation type="submission" date="2024-09" db="EMBL/GenBank/DDBJ databases">
        <authorList>
            <person name="Sun Q."/>
            <person name="Mori K."/>
        </authorList>
    </citation>
    <scope>NUCLEOTIDE SEQUENCE [LARGE SCALE GENOMIC DNA]</scope>
    <source>
        <strain evidence="2 3">CGMCC 1.9126</strain>
    </source>
</reference>
<evidence type="ECO:0000313" key="2">
    <source>
        <dbReference type="EMBL" id="MFC0474022.1"/>
    </source>
</evidence>
<dbReference type="PANTHER" id="PTHR35792:SF1">
    <property type="entry name" value="SLL0268 PROTEIN"/>
    <property type="match status" value="1"/>
</dbReference>
<evidence type="ECO:0000256" key="1">
    <source>
        <dbReference type="SAM" id="Phobius"/>
    </source>
</evidence>
<proteinExistence type="predicted"/>
<protein>
    <submittedName>
        <fullName evidence="2">YtxH domain-containing protein</fullName>
    </submittedName>
</protein>
<comment type="caution">
    <text evidence="2">The sequence shown here is derived from an EMBL/GenBank/DDBJ whole genome shotgun (WGS) entry which is preliminary data.</text>
</comment>
<name>A0ABV6KL37_9BACI</name>
<keyword evidence="1" id="KW-1133">Transmembrane helix</keyword>
<evidence type="ECO:0000313" key="3">
    <source>
        <dbReference type="Proteomes" id="UP001589738"/>
    </source>
</evidence>
<dbReference type="Pfam" id="PF12732">
    <property type="entry name" value="YtxH"/>
    <property type="match status" value="1"/>
</dbReference>